<evidence type="ECO:0000313" key="1">
    <source>
        <dbReference type="EMBL" id="KIJ94943.1"/>
    </source>
</evidence>
<evidence type="ECO:0000313" key="2">
    <source>
        <dbReference type="Proteomes" id="UP000054477"/>
    </source>
</evidence>
<name>A0A0C9X0Z6_9AGAR</name>
<protein>
    <submittedName>
        <fullName evidence="1">Uncharacterized protein</fullName>
    </submittedName>
</protein>
<dbReference type="AlphaFoldDB" id="A0A0C9X0Z6"/>
<dbReference type="Proteomes" id="UP000054477">
    <property type="component" value="Unassembled WGS sequence"/>
</dbReference>
<accession>A0A0C9X0Z6</accession>
<keyword evidence="2" id="KW-1185">Reference proteome</keyword>
<gene>
    <name evidence="1" type="ORF">K443DRAFT_341005</name>
</gene>
<organism evidence="1 2">
    <name type="scientific">Laccaria amethystina LaAM-08-1</name>
    <dbReference type="NCBI Taxonomy" id="1095629"/>
    <lineage>
        <taxon>Eukaryota</taxon>
        <taxon>Fungi</taxon>
        <taxon>Dikarya</taxon>
        <taxon>Basidiomycota</taxon>
        <taxon>Agaricomycotina</taxon>
        <taxon>Agaricomycetes</taxon>
        <taxon>Agaricomycetidae</taxon>
        <taxon>Agaricales</taxon>
        <taxon>Agaricineae</taxon>
        <taxon>Hydnangiaceae</taxon>
        <taxon>Laccaria</taxon>
    </lineage>
</organism>
<sequence length="121" mass="13709">MILHLLAPWCCRASDPALTVNYQLRSPRLPPVTHPSTLACQVSFAKWPWLPPLLRNDTPACLMLQKPLQLVRMHGGHCSSAVNGRTRQIWRMEDSSHRSCNAFDRSKISCEIHCSLMPSPH</sequence>
<dbReference type="HOGENOM" id="CLU_2038444_0_0_1"/>
<dbReference type="EMBL" id="KN838773">
    <property type="protein sequence ID" value="KIJ94943.1"/>
    <property type="molecule type" value="Genomic_DNA"/>
</dbReference>
<reference evidence="2" key="2">
    <citation type="submission" date="2015-01" db="EMBL/GenBank/DDBJ databases">
        <title>Evolutionary Origins and Diversification of the Mycorrhizal Mutualists.</title>
        <authorList>
            <consortium name="DOE Joint Genome Institute"/>
            <consortium name="Mycorrhizal Genomics Consortium"/>
            <person name="Kohler A."/>
            <person name="Kuo A."/>
            <person name="Nagy L.G."/>
            <person name="Floudas D."/>
            <person name="Copeland A."/>
            <person name="Barry K.W."/>
            <person name="Cichocki N."/>
            <person name="Veneault-Fourrey C."/>
            <person name="LaButti K."/>
            <person name="Lindquist E.A."/>
            <person name="Lipzen A."/>
            <person name="Lundell T."/>
            <person name="Morin E."/>
            <person name="Murat C."/>
            <person name="Riley R."/>
            <person name="Ohm R."/>
            <person name="Sun H."/>
            <person name="Tunlid A."/>
            <person name="Henrissat B."/>
            <person name="Grigoriev I.V."/>
            <person name="Hibbett D.S."/>
            <person name="Martin F."/>
        </authorList>
    </citation>
    <scope>NUCLEOTIDE SEQUENCE [LARGE SCALE GENOMIC DNA]</scope>
    <source>
        <strain evidence="2">LaAM-08-1</strain>
    </source>
</reference>
<reference evidence="1 2" key="1">
    <citation type="submission" date="2014-04" db="EMBL/GenBank/DDBJ databases">
        <authorList>
            <consortium name="DOE Joint Genome Institute"/>
            <person name="Kuo A."/>
            <person name="Kohler A."/>
            <person name="Nagy L.G."/>
            <person name="Floudas D."/>
            <person name="Copeland A."/>
            <person name="Barry K.W."/>
            <person name="Cichocki N."/>
            <person name="Veneault-Fourrey C."/>
            <person name="LaButti K."/>
            <person name="Lindquist E.A."/>
            <person name="Lipzen A."/>
            <person name="Lundell T."/>
            <person name="Morin E."/>
            <person name="Murat C."/>
            <person name="Sun H."/>
            <person name="Tunlid A."/>
            <person name="Henrissat B."/>
            <person name="Grigoriev I.V."/>
            <person name="Hibbett D.S."/>
            <person name="Martin F."/>
            <person name="Nordberg H.P."/>
            <person name="Cantor M.N."/>
            <person name="Hua S.X."/>
        </authorList>
    </citation>
    <scope>NUCLEOTIDE SEQUENCE [LARGE SCALE GENOMIC DNA]</scope>
    <source>
        <strain evidence="1 2">LaAM-08-1</strain>
    </source>
</reference>
<proteinExistence type="predicted"/>